<dbReference type="PANTHER" id="PTHR46986">
    <property type="entry name" value="ENDORIBONUCLEASE YBEY, CHLOROPLASTIC"/>
    <property type="match status" value="1"/>
</dbReference>
<dbReference type="Pfam" id="PF08282">
    <property type="entry name" value="Hydrolase_3"/>
    <property type="match status" value="1"/>
</dbReference>
<name>D8T2M3_SELML</name>
<protein>
    <submittedName>
        <fullName evidence="1">Uncharacterized protein</fullName>
    </submittedName>
</protein>
<dbReference type="NCBIfam" id="TIGR00099">
    <property type="entry name" value="Cof-subfamily"/>
    <property type="match status" value="1"/>
</dbReference>
<dbReference type="InParanoid" id="D8T2M3"/>
<dbReference type="HOGENOM" id="CLU_044146_0_1_1"/>
<dbReference type="PANTHER" id="PTHR46986:SF1">
    <property type="entry name" value="ENDORIBONUCLEASE YBEY, CHLOROPLASTIC"/>
    <property type="match status" value="1"/>
</dbReference>
<dbReference type="Gramene" id="EFJ09129">
    <property type="protein sequence ID" value="EFJ09129"/>
    <property type="gene ID" value="SELMODRAFT_130490"/>
</dbReference>
<dbReference type="InterPro" id="IPR036412">
    <property type="entry name" value="HAD-like_sf"/>
</dbReference>
<dbReference type="GO" id="GO:0006364">
    <property type="term" value="P:rRNA processing"/>
    <property type="evidence" value="ECO:0007669"/>
    <property type="project" value="InterPro"/>
</dbReference>
<proteinExistence type="predicted"/>
<organism evidence="2">
    <name type="scientific">Selaginella moellendorffii</name>
    <name type="common">Spikemoss</name>
    <dbReference type="NCBI Taxonomy" id="88036"/>
    <lineage>
        <taxon>Eukaryota</taxon>
        <taxon>Viridiplantae</taxon>
        <taxon>Streptophyta</taxon>
        <taxon>Embryophyta</taxon>
        <taxon>Tracheophyta</taxon>
        <taxon>Lycopodiopsida</taxon>
        <taxon>Selaginellales</taxon>
        <taxon>Selaginellaceae</taxon>
        <taxon>Selaginella</taxon>
    </lineage>
</organism>
<dbReference type="InterPro" id="IPR002036">
    <property type="entry name" value="YbeY"/>
</dbReference>
<accession>D8T2M3</accession>
<dbReference type="InterPro" id="IPR006379">
    <property type="entry name" value="HAD-SF_hydro_IIB"/>
</dbReference>
<evidence type="ECO:0000313" key="2">
    <source>
        <dbReference type="Proteomes" id="UP000001514"/>
    </source>
</evidence>
<keyword evidence="2" id="KW-1185">Reference proteome</keyword>
<dbReference type="eggNOG" id="ENOG502QUN8">
    <property type="taxonomic scope" value="Eukaryota"/>
</dbReference>
<evidence type="ECO:0000313" key="1">
    <source>
        <dbReference type="EMBL" id="EFJ09129.1"/>
    </source>
</evidence>
<dbReference type="NCBIfam" id="TIGR01484">
    <property type="entry name" value="HAD-SF-IIB"/>
    <property type="match status" value="1"/>
</dbReference>
<dbReference type="GO" id="GO:0004222">
    <property type="term" value="F:metalloendopeptidase activity"/>
    <property type="evidence" value="ECO:0007669"/>
    <property type="project" value="InterPro"/>
</dbReference>
<dbReference type="Proteomes" id="UP000001514">
    <property type="component" value="Unassembled WGS sequence"/>
</dbReference>
<dbReference type="Gene3D" id="3.40.50.1000">
    <property type="entry name" value="HAD superfamily/HAD-like"/>
    <property type="match status" value="1"/>
</dbReference>
<dbReference type="InterPro" id="IPR000150">
    <property type="entry name" value="Cof"/>
</dbReference>
<dbReference type="OrthoDB" id="27226at2759"/>
<gene>
    <name evidence="1" type="ORF">SELMODRAFT_130490</name>
</gene>
<dbReference type="Gene3D" id="3.30.1240.10">
    <property type="match status" value="1"/>
</dbReference>
<feature type="non-terminal residue" evidence="1">
    <location>
        <position position="1"/>
    </location>
</feature>
<sequence>GTLLNSRSQVSRKTADALKAALGIGVQVIIATGKTRQATMKALRPVGLEGQGGVLSSTTPGVFIQGLLVFGEGGAVVHRGVLPLDYCTKAFQYSLEHNIPAVGFCGDRIVASFDHPFLDHLHEDYFEPRGEVLKSIDELEKHKVQKLLFFEEQERIDRILRPEWQSITQGHATLVQAQRDMLEILPEGASKGAGVKLLLQHMDVDPDEVMAIGDGENDIEMLEMVGWGVAMGNGAPKTLEVADVTVATNDKDGVAEALERFILP</sequence>
<dbReference type="KEGG" id="smo:SELMODRAFT_130490"/>
<dbReference type="AlphaFoldDB" id="D8T2M3"/>
<dbReference type="SUPFAM" id="SSF56784">
    <property type="entry name" value="HAD-like"/>
    <property type="match status" value="1"/>
</dbReference>
<dbReference type="EMBL" id="GL377666">
    <property type="protein sequence ID" value="EFJ09129.1"/>
    <property type="molecule type" value="Genomic_DNA"/>
</dbReference>
<dbReference type="InterPro" id="IPR023214">
    <property type="entry name" value="HAD_sf"/>
</dbReference>
<dbReference type="PROSITE" id="PS01229">
    <property type="entry name" value="COF_2"/>
    <property type="match status" value="1"/>
</dbReference>
<dbReference type="STRING" id="88036.D8T2M3"/>
<reference evidence="1 2" key="1">
    <citation type="journal article" date="2011" name="Science">
        <title>The Selaginella genome identifies genetic changes associated with the evolution of vascular plants.</title>
        <authorList>
            <person name="Banks J.A."/>
            <person name="Nishiyama T."/>
            <person name="Hasebe M."/>
            <person name="Bowman J.L."/>
            <person name="Gribskov M."/>
            <person name="dePamphilis C."/>
            <person name="Albert V.A."/>
            <person name="Aono N."/>
            <person name="Aoyama T."/>
            <person name="Ambrose B.A."/>
            <person name="Ashton N.W."/>
            <person name="Axtell M.J."/>
            <person name="Barker E."/>
            <person name="Barker M.S."/>
            <person name="Bennetzen J.L."/>
            <person name="Bonawitz N.D."/>
            <person name="Chapple C."/>
            <person name="Cheng C."/>
            <person name="Correa L.G."/>
            <person name="Dacre M."/>
            <person name="DeBarry J."/>
            <person name="Dreyer I."/>
            <person name="Elias M."/>
            <person name="Engstrom E.M."/>
            <person name="Estelle M."/>
            <person name="Feng L."/>
            <person name="Finet C."/>
            <person name="Floyd S.K."/>
            <person name="Frommer W.B."/>
            <person name="Fujita T."/>
            <person name="Gramzow L."/>
            <person name="Gutensohn M."/>
            <person name="Harholt J."/>
            <person name="Hattori M."/>
            <person name="Heyl A."/>
            <person name="Hirai T."/>
            <person name="Hiwatashi Y."/>
            <person name="Ishikawa M."/>
            <person name="Iwata M."/>
            <person name="Karol K.G."/>
            <person name="Koehler B."/>
            <person name="Kolukisaoglu U."/>
            <person name="Kubo M."/>
            <person name="Kurata T."/>
            <person name="Lalonde S."/>
            <person name="Li K."/>
            <person name="Li Y."/>
            <person name="Litt A."/>
            <person name="Lyons E."/>
            <person name="Manning G."/>
            <person name="Maruyama T."/>
            <person name="Michael T.P."/>
            <person name="Mikami K."/>
            <person name="Miyazaki S."/>
            <person name="Morinaga S."/>
            <person name="Murata T."/>
            <person name="Mueller-Roeber B."/>
            <person name="Nelson D.R."/>
            <person name="Obara M."/>
            <person name="Oguri Y."/>
            <person name="Olmstead R.G."/>
            <person name="Onodera N."/>
            <person name="Petersen B.L."/>
            <person name="Pils B."/>
            <person name="Prigge M."/>
            <person name="Rensing S.A."/>
            <person name="Riano-Pachon D.M."/>
            <person name="Roberts A.W."/>
            <person name="Sato Y."/>
            <person name="Scheller H.V."/>
            <person name="Schulz B."/>
            <person name="Schulz C."/>
            <person name="Shakirov E.V."/>
            <person name="Shibagaki N."/>
            <person name="Shinohara N."/>
            <person name="Shippen D.E."/>
            <person name="Soerensen I."/>
            <person name="Sotooka R."/>
            <person name="Sugimoto N."/>
            <person name="Sugita M."/>
            <person name="Sumikawa N."/>
            <person name="Tanurdzic M."/>
            <person name="Theissen G."/>
            <person name="Ulvskov P."/>
            <person name="Wakazuki S."/>
            <person name="Weng J.K."/>
            <person name="Willats W.W."/>
            <person name="Wipf D."/>
            <person name="Wolf P.G."/>
            <person name="Yang L."/>
            <person name="Zimmer A.D."/>
            <person name="Zhu Q."/>
            <person name="Mitros T."/>
            <person name="Hellsten U."/>
            <person name="Loque D."/>
            <person name="Otillar R."/>
            <person name="Salamov A."/>
            <person name="Schmutz J."/>
            <person name="Shapiro H."/>
            <person name="Lindquist E."/>
            <person name="Lucas S."/>
            <person name="Rokhsar D."/>
            <person name="Grigoriev I.V."/>
        </authorList>
    </citation>
    <scope>NUCLEOTIDE SEQUENCE [LARGE SCALE GENOMIC DNA]</scope>
</reference>
<dbReference type="OMA" id="ETTERFW"/>